<evidence type="ECO:0000256" key="4">
    <source>
        <dbReference type="ARBA" id="ARBA00022692"/>
    </source>
</evidence>
<feature type="transmembrane region" description="Helical" evidence="7">
    <location>
        <begin position="233"/>
        <end position="258"/>
    </location>
</feature>
<evidence type="ECO:0000313" key="11">
    <source>
        <dbReference type="Proteomes" id="UP000677265"/>
    </source>
</evidence>
<feature type="transmembrane region" description="Helical" evidence="7">
    <location>
        <begin position="134"/>
        <end position="154"/>
    </location>
</feature>
<dbReference type="PROSITE" id="PS50928">
    <property type="entry name" value="ABC_TM1"/>
    <property type="match status" value="1"/>
</dbReference>
<name>A0A942T427_9BACI</name>
<dbReference type="PANTHER" id="PTHR43163">
    <property type="entry name" value="DIPEPTIDE TRANSPORT SYSTEM PERMEASE PROTEIN DPPB-RELATED"/>
    <property type="match status" value="1"/>
</dbReference>
<sequence>MVKYLIRRILVAIPTMFITISIIFFALRVLPGDPALAILGESAGEEALQNLREQLGLNVPIWQQYVVFLWDTLKGDLGVSIASGTPVMNLIFDNFWHTMVLSVVSIFIGCVIGIPSGILSALKPNSLIDNLVRVISMTWVSIPPFLLGIILIFTLSLKVDLFPSMGEGEGFWGVLSHLFLPSLTLGLILSGVLMRFSRASMLEQINQDYIRTARAKGIPKRIVIFKHAMRNSLIPVITVIGLDITALISGAVITETIFSRPGLGSLAVGAISTRDFPILQGCLILFAVLVIVVNLIVDISYSIANPKIRPN</sequence>
<keyword evidence="5 7" id="KW-1133">Transmembrane helix</keyword>
<keyword evidence="2 7" id="KW-0813">Transport</keyword>
<feature type="transmembrane region" description="Helical" evidence="7">
    <location>
        <begin position="174"/>
        <end position="194"/>
    </location>
</feature>
<dbReference type="AlphaFoldDB" id="A0A942T427"/>
<feature type="transmembrane region" description="Helical" evidence="7">
    <location>
        <begin position="95"/>
        <end position="122"/>
    </location>
</feature>
<dbReference type="GO" id="GO:0005886">
    <property type="term" value="C:plasma membrane"/>
    <property type="evidence" value="ECO:0007669"/>
    <property type="project" value="UniProtKB-SubCell"/>
</dbReference>
<protein>
    <submittedName>
        <fullName evidence="9">ABC transporter permease</fullName>
    </submittedName>
</protein>
<evidence type="ECO:0000256" key="1">
    <source>
        <dbReference type="ARBA" id="ARBA00004651"/>
    </source>
</evidence>
<comment type="similarity">
    <text evidence="7">Belongs to the binding-protein-dependent transport system permease family.</text>
</comment>
<dbReference type="EMBL" id="JAGYPE020000020">
    <property type="protein sequence ID" value="MCH6266415.1"/>
    <property type="molecule type" value="Genomic_DNA"/>
</dbReference>
<evidence type="ECO:0000256" key="5">
    <source>
        <dbReference type="ARBA" id="ARBA00022989"/>
    </source>
</evidence>
<dbReference type="GO" id="GO:0055085">
    <property type="term" value="P:transmembrane transport"/>
    <property type="evidence" value="ECO:0007669"/>
    <property type="project" value="InterPro"/>
</dbReference>
<evidence type="ECO:0000256" key="6">
    <source>
        <dbReference type="ARBA" id="ARBA00023136"/>
    </source>
</evidence>
<proteinExistence type="inferred from homology"/>
<dbReference type="Proteomes" id="UP000677265">
    <property type="component" value="Unassembled WGS sequence"/>
</dbReference>
<dbReference type="Pfam" id="PF19300">
    <property type="entry name" value="BPD_transp_1_N"/>
    <property type="match status" value="1"/>
</dbReference>
<dbReference type="RefSeq" id="WP_213145569.1">
    <property type="nucleotide sequence ID" value="NZ_JAGYPE020000020.1"/>
</dbReference>
<organism evidence="9">
    <name type="scientific">Neobacillus citreus</name>
    <dbReference type="NCBI Taxonomy" id="2833578"/>
    <lineage>
        <taxon>Bacteria</taxon>
        <taxon>Bacillati</taxon>
        <taxon>Bacillota</taxon>
        <taxon>Bacilli</taxon>
        <taxon>Bacillales</taxon>
        <taxon>Bacillaceae</taxon>
        <taxon>Neobacillus</taxon>
    </lineage>
</organism>
<keyword evidence="4 7" id="KW-0812">Transmembrane</keyword>
<evidence type="ECO:0000256" key="2">
    <source>
        <dbReference type="ARBA" id="ARBA00022448"/>
    </source>
</evidence>
<dbReference type="InterPro" id="IPR035906">
    <property type="entry name" value="MetI-like_sf"/>
</dbReference>
<comment type="subcellular location">
    <subcellularLocation>
        <location evidence="1 7">Cell membrane</location>
        <topology evidence="1 7">Multi-pass membrane protein</topology>
    </subcellularLocation>
</comment>
<evidence type="ECO:0000259" key="8">
    <source>
        <dbReference type="PROSITE" id="PS50928"/>
    </source>
</evidence>
<evidence type="ECO:0000313" key="10">
    <source>
        <dbReference type="EMBL" id="MCH6266415.1"/>
    </source>
</evidence>
<feature type="transmembrane region" description="Helical" evidence="7">
    <location>
        <begin position="278"/>
        <end position="297"/>
    </location>
</feature>
<accession>A0A942T427</accession>
<dbReference type="EMBL" id="JAGYPE010000006">
    <property type="protein sequence ID" value="MBS4185734.1"/>
    <property type="molecule type" value="Genomic_DNA"/>
</dbReference>
<dbReference type="Gene3D" id="1.10.3720.10">
    <property type="entry name" value="MetI-like"/>
    <property type="match status" value="1"/>
</dbReference>
<dbReference type="SUPFAM" id="SSF161098">
    <property type="entry name" value="MetI-like"/>
    <property type="match status" value="1"/>
</dbReference>
<dbReference type="InterPro" id="IPR000515">
    <property type="entry name" value="MetI-like"/>
</dbReference>
<reference evidence="9" key="1">
    <citation type="submission" date="2021-05" db="EMBL/GenBank/DDBJ databases">
        <title>Novel Bacillus species.</title>
        <authorList>
            <person name="Liu G."/>
        </authorList>
    </citation>
    <scope>NUCLEOTIDE SEQUENCE</scope>
    <source>
        <strain evidence="9 11">FJAT-50051</strain>
    </source>
</reference>
<comment type="caution">
    <text evidence="9">The sequence shown here is derived from an EMBL/GenBank/DDBJ whole genome shotgun (WGS) entry which is preliminary data.</text>
</comment>
<keyword evidence="3" id="KW-1003">Cell membrane</keyword>
<dbReference type="CDD" id="cd06261">
    <property type="entry name" value="TM_PBP2"/>
    <property type="match status" value="1"/>
</dbReference>
<evidence type="ECO:0000256" key="3">
    <source>
        <dbReference type="ARBA" id="ARBA00022475"/>
    </source>
</evidence>
<feature type="domain" description="ABC transmembrane type-1" evidence="8">
    <location>
        <begin position="95"/>
        <end position="297"/>
    </location>
</feature>
<dbReference type="InterPro" id="IPR045621">
    <property type="entry name" value="BPD_transp_1_N"/>
</dbReference>
<gene>
    <name evidence="10" type="ORF">KHB02_012870</name>
    <name evidence="9" type="ORF">KHB02_30570</name>
</gene>
<keyword evidence="6 7" id="KW-0472">Membrane</keyword>
<evidence type="ECO:0000256" key="7">
    <source>
        <dbReference type="RuleBase" id="RU363032"/>
    </source>
</evidence>
<dbReference type="Pfam" id="PF00528">
    <property type="entry name" value="BPD_transp_1"/>
    <property type="match status" value="1"/>
</dbReference>
<feature type="transmembrane region" description="Helical" evidence="7">
    <location>
        <begin position="9"/>
        <end position="30"/>
    </location>
</feature>
<keyword evidence="11" id="KW-1185">Reference proteome</keyword>
<evidence type="ECO:0000313" key="9">
    <source>
        <dbReference type="EMBL" id="MBS4185734.1"/>
    </source>
</evidence>
<dbReference type="PANTHER" id="PTHR43163:SF6">
    <property type="entry name" value="DIPEPTIDE TRANSPORT SYSTEM PERMEASE PROTEIN DPPB-RELATED"/>
    <property type="match status" value="1"/>
</dbReference>